<evidence type="ECO:0000313" key="2">
    <source>
        <dbReference type="EMBL" id="KAL1864627.1"/>
    </source>
</evidence>
<evidence type="ECO:0000256" key="1">
    <source>
        <dbReference type="SAM" id="SignalP"/>
    </source>
</evidence>
<comment type="caution">
    <text evidence="2">The sequence shown here is derived from an EMBL/GenBank/DDBJ whole genome shotgun (WGS) entry which is preliminary data.</text>
</comment>
<proteinExistence type="predicted"/>
<dbReference type="Proteomes" id="UP001583193">
    <property type="component" value="Unassembled WGS sequence"/>
</dbReference>
<organism evidence="2 3">
    <name type="scientific">Paecilomyces lecythidis</name>
    <dbReference type="NCBI Taxonomy" id="3004212"/>
    <lineage>
        <taxon>Eukaryota</taxon>
        <taxon>Fungi</taxon>
        <taxon>Dikarya</taxon>
        <taxon>Ascomycota</taxon>
        <taxon>Pezizomycotina</taxon>
        <taxon>Eurotiomycetes</taxon>
        <taxon>Eurotiomycetidae</taxon>
        <taxon>Eurotiales</taxon>
        <taxon>Thermoascaceae</taxon>
        <taxon>Paecilomyces</taxon>
    </lineage>
</organism>
<accession>A0ABR3WMD9</accession>
<name>A0ABR3WMD9_9EURO</name>
<dbReference type="EMBL" id="JAVDPF010000076">
    <property type="protein sequence ID" value="KAL1864627.1"/>
    <property type="molecule type" value="Genomic_DNA"/>
</dbReference>
<feature type="signal peptide" evidence="1">
    <location>
        <begin position="1"/>
        <end position="17"/>
    </location>
</feature>
<feature type="chain" id="PRO_5045045176" evidence="1">
    <location>
        <begin position="18"/>
        <end position="157"/>
    </location>
</feature>
<sequence length="157" mass="16483">MKFSIAAVASLVSAVTAATLPSAFTLVADGGKTVLTDGENLFIGGNTTQYEIAILQSGANGAVTFTSKTESPTGWQNLYIVQNEVEPVGLTRPHSGAIPEGATINGFGVNDDGYFTNGDKAWFATDAGDAPAKKVYWYGAHNAEFGGANLWVKEFKQ</sequence>
<reference evidence="2 3" key="1">
    <citation type="journal article" date="2024" name="IMA Fungus">
        <title>IMA Genome - F19 : A genome assembly and annotation guide to empower mycologists, including annotated draft genome sequences of Ceratocystis pirilliformis, Diaporthe australafricana, Fusarium ophioides, Paecilomyces lecythidis, and Sporothrix stenoceras.</title>
        <authorList>
            <person name="Aylward J."/>
            <person name="Wilson A.M."/>
            <person name="Visagie C.M."/>
            <person name="Spraker J."/>
            <person name="Barnes I."/>
            <person name="Buitendag C."/>
            <person name="Ceriani C."/>
            <person name="Del Mar Angel L."/>
            <person name="du Plessis D."/>
            <person name="Fuchs T."/>
            <person name="Gasser K."/>
            <person name="Kramer D."/>
            <person name="Li W."/>
            <person name="Munsamy K."/>
            <person name="Piso A."/>
            <person name="Price J.L."/>
            <person name="Sonnekus B."/>
            <person name="Thomas C."/>
            <person name="van der Nest A."/>
            <person name="van Dijk A."/>
            <person name="van Heerden A."/>
            <person name="van Vuuren N."/>
            <person name="Yilmaz N."/>
            <person name="Duong T.A."/>
            <person name="van der Merwe N.A."/>
            <person name="Wingfield M.J."/>
            <person name="Wingfield B.D."/>
        </authorList>
    </citation>
    <scope>NUCLEOTIDE SEQUENCE [LARGE SCALE GENOMIC DNA]</scope>
    <source>
        <strain evidence="2 3">CMW 18167</strain>
    </source>
</reference>
<keyword evidence="1" id="KW-0732">Signal</keyword>
<gene>
    <name evidence="2" type="ORF">Plec18167_009692</name>
</gene>
<evidence type="ECO:0000313" key="3">
    <source>
        <dbReference type="Proteomes" id="UP001583193"/>
    </source>
</evidence>
<keyword evidence="3" id="KW-1185">Reference proteome</keyword>
<protein>
    <submittedName>
        <fullName evidence="2">Uncharacterized protein</fullName>
    </submittedName>
</protein>